<gene>
    <name evidence="1" type="ORF">C4900_13770</name>
</gene>
<keyword evidence="2" id="KW-1185">Reference proteome</keyword>
<evidence type="ECO:0000313" key="1">
    <source>
        <dbReference type="EMBL" id="RCN56820.1"/>
    </source>
</evidence>
<protein>
    <submittedName>
        <fullName evidence="1">Uncharacterized protein</fullName>
    </submittedName>
</protein>
<comment type="caution">
    <text evidence="1">The sequence shown here is derived from an EMBL/GenBank/DDBJ whole genome shotgun (WGS) entry which is preliminary data.</text>
</comment>
<sequence>MGGFVDLTKSVVTYGFHGVTDTEKALLQAMIERISRDLPGPVAHVPAHDAQIVFFDGPAPCPDGACGRLVRMVRDANAQRFSGGLRMPPHVTDLLDIFTDFVQQEAYAHTQCGAMKSLVRTLHELFQTRGAPHALVDENGAGLVLYPADRQFSWSGSGDKPALSELFQSHRLPGLGLRPWDASEPGEDRERRSIEPLFWHMGLAHARCGLVPWVGHDDLLKMRAWPYLAGQGPATATRLATALRARPRSVAALADAARAPETEAVAFANAALLCGFVVTVRPTETHTPGRQAPLRDRGAGALGAARVPGILGAIRNALGIRA</sequence>
<organism evidence="1 2">
    <name type="scientific">Acidiferrobacter thiooxydans</name>
    <dbReference type="NCBI Taxonomy" id="163359"/>
    <lineage>
        <taxon>Bacteria</taxon>
        <taxon>Pseudomonadati</taxon>
        <taxon>Pseudomonadota</taxon>
        <taxon>Gammaproteobacteria</taxon>
        <taxon>Acidiferrobacterales</taxon>
        <taxon>Acidiferrobacteraceae</taxon>
        <taxon>Acidiferrobacter</taxon>
    </lineage>
</organism>
<dbReference type="AlphaFoldDB" id="A0A368HH42"/>
<dbReference type="Proteomes" id="UP000253250">
    <property type="component" value="Unassembled WGS sequence"/>
</dbReference>
<accession>A0A368HH42</accession>
<dbReference type="EMBL" id="PSYR01000002">
    <property type="protein sequence ID" value="RCN56820.1"/>
    <property type="molecule type" value="Genomic_DNA"/>
</dbReference>
<proteinExistence type="predicted"/>
<evidence type="ECO:0000313" key="2">
    <source>
        <dbReference type="Proteomes" id="UP000253250"/>
    </source>
</evidence>
<reference evidence="1 2" key="1">
    <citation type="submission" date="2018-02" db="EMBL/GenBank/DDBJ databases">
        <title>Insights into the biology of acidophilic members of the Acidiferrobacteraceae family derived from comparative genomic analyses.</title>
        <authorList>
            <person name="Issotta F."/>
            <person name="Thyssen C."/>
            <person name="Mena C."/>
            <person name="Moya A."/>
            <person name="Bellenberg S."/>
            <person name="Sproer C."/>
            <person name="Covarrubias P.C."/>
            <person name="Sand W."/>
            <person name="Quatrini R."/>
            <person name="Vera M."/>
        </authorList>
    </citation>
    <scope>NUCLEOTIDE SEQUENCE [LARGE SCALE GENOMIC DNA]</scope>
    <source>
        <strain evidence="2">m-1</strain>
    </source>
</reference>
<name>A0A368HH42_9GAMM</name>